<dbReference type="PANTHER" id="PTHR33452">
    <property type="entry name" value="OXIDOREDUCTASE CATD-RELATED"/>
    <property type="match status" value="1"/>
</dbReference>
<accession>A0A1G9NWD0</accession>
<dbReference type="InterPro" id="IPR032808">
    <property type="entry name" value="DoxX"/>
</dbReference>
<reference evidence="8 9" key="1">
    <citation type="submission" date="2016-10" db="EMBL/GenBank/DDBJ databases">
        <authorList>
            <person name="de Groot N.N."/>
        </authorList>
    </citation>
    <scope>NUCLEOTIDE SEQUENCE [LARGE SCALE GENOMIC DNA]</scope>
    <source>
        <strain evidence="8 9">DSM 19886</strain>
    </source>
</reference>
<dbReference type="STRING" id="192904.SAMN04488514_103348"/>
<dbReference type="GO" id="GO:0005886">
    <property type="term" value="C:plasma membrane"/>
    <property type="evidence" value="ECO:0007669"/>
    <property type="project" value="UniProtKB-SubCell"/>
</dbReference>
<feature type="transmembrane region" description="Helical" evidence="7">
    <location>
        <begin position="83"/>
        <end position="102"/>
    </location>
</feature>
<feature type="transmembrane region" description="Helical" evidence="7">
    <location>
        <begin position="109"/>
        <end position="128"/>
    </location>
</feature>
<evidence type="ECO:0000256" key="5">
    <source>
        <dbReference type="ARBA" id="ARBA00022989"/>
    </source>
</evidence>
<keyword evidence="5 7" id="KW-1133">Transmembrane helix</keyword>
<proteinExistence type="inferred from homology"/>
<comment type="similarity">
    <text evidence="2">Belongs to the DoxX family.</text>
</comment>
<evidence type="ECO:0000256" key="1">
    <source>
        <dbReference type="ARBA" id="ARBA00004651"/>
    </source>
</evidence>
<evidence type="ECO:0000313" key="8">
    <source>
        <dbReference type="EMBL" id="SDL90699.1"/>
    </source>
</evidence>
<evidence type="ECO:0000313" key="9">
    <source>
        <dbReference type="Proteomes" id="UP000199440"/>
    </source>
</evidence>
<dbReference type="Pfam" id="PF07681">
    <property type="entry name" value="DoxX"/>
    <property type="match status" value="1"/>
</dbReference>
<feature type="transmembrane region" description="Helical" evidence="7">
    <location>
        <begin position="56"/>
        <end position="77"/>
    </location>
</feature>
<dbReference type="Proteomes" id="UP000199440">
    <property type="component" value="Unassembled WGS sequence"/>
</dbReference>
<evidence type="ECO:0000256" key="2">
    <source>
        <dbReference type="ARBA" id="ARBA00006679"/>
    </source>
</evidence>
<keyword evidence="4 7" id="KW-0812">Transmembrane</keyword>
<name>A0A1G9NWD0_9FLAO</name>
<dbReference type="OrthoDB" id="680764at2"/>
<evidence type="ECO:0000256" key="4">
    <source>
        <dbReference type="ARBA" id="ARBA00022692"/>
    </source>
</evidence>
<dbReference type="RefSeq" id="WP_089887928.1">
    <property type="nucleotide sequence ID" value="NZ_FNGV01000003.1"/>
</dbReference>
<organism evidence="8 9">
    <name type="scientific">Kriegella aquimaris</name>
    <dbReference type="NCBI Taxonomy" id="192904"/>
    <lineage>
        <taxon>Bacteria</taxon>
        <taxon>Pseudomonadati</taxon>
        <taxon>Bacteroidota</taxon>
        <taxon>Flavobacteriia</taxon>
        <taxon>Flavobacteriales</taxon>
        <taxon>Flavobacteriaceae</taxon>
        <taxon>Kriegella</taxon>
    </lineage>
</organism>
<keyword evidence="3" id="KW-1003">Cell membrane</keyword>
<keyword evidence="9" id="KW-1185">Reference proteome</keyword>
<protein>
    <submittedName>
        <fullName evidence="8">DoxX protein</fullName>
    </submittedName>
</protein>
<comment type="subcellular location">
    <subcellularLocation>
        <location evidence="1">Cell membrane</location>
        <topology evidence="1">Multi-pass membrane protein</topology>
    </subcellularLocation>
</comment>
<evidence type="ECO:0000256" key="6">
    <source>
        <dbReference type="ARBA" id="ARBA00023136"/>
    </source>
</evidence>
<keyword evidence="6 7" id="KW-0472">Membrane</keyword>
<evidence type="ECO:0000256" key="3">
    <source>
        <dbReference type="ARBA" id="ARBA00022475"/>
    </source>
</evidence>
<dbReference type="PANTHER" id="PTHR33452:SF1">
    <property type="entry name" value="INNER MEMBRANE PROTEIN YPHA-RELATED"/>
    <property type="match status" value="1"/>
</dbReference>
<dbReference type="EMBL" id="FNGV01000003">
    <property type="protein sequence ID" value="SDL90699.1"/>
    <property type="molecule type" value="Genomic_DNA"/>
</dbReference>
<gene>
    <name evidence="8" type="ORF">SAMN04488514_103348</name>
</gene>
<sequence>MATIKSLNKWANAHTYYPLDLLRVVLGVFLFMKGVDFMSNQEHMAEVIKPFQNIPGGMGILHYVAPAHFVGGFLIVIGLLTRWAVIAQLPILIGAVLVNFLGEMNVNNLLLASVTLLVCLFFVFYGSGKHSSDYYLKMEK</sequence>
<dbReference type="AlphaFoldDB" id="A0A1G9NWD0"/>
<evidence type="ECO:0000256" key="7">
    <source>
        <dbReference type="SAM" id="Phobius"/>
    </source>
</evidence>
<dbReference type="InterPro" id="IPR051907">
    <property type="entry name" value="DoxX-like_oxidoreductase"/>
</dbReference>